<reference evidence="5" key="1">
    <citation type="submission" date="2016-10" db="EMBL/GenBank/DDBJ databases">
        <authorList>
            <person name="Varghese N."/>
            <person name="Submissions S."/>
        </authorList>
    </citation>
    <scope>NUCLEOTIDE SEQUENCE [LARGE SCALE GENOMIC DNA]</scope>
    <source>
        <strain evidence="5">DSM 18733</strain>
    </source>
</reference>
<dbReference type="Proteomes" id="UP000199421">
    <property type="component" value="Unassembled WGS sequence"/>
</dbReference>
<sequence>MKSPEKTKNNILKYLRIFALASLLMGVCCGFVIRDTFDKPKWKLQWSDEFNKSGLPDSTYWNYDEGGHGWGNNELQYYTSKDTNNIRVENGSLLLIARRKDKENKHYTSARLVTKNKLDMKYGRVEVRAILPKGLGLWPAIWMLPTHWKYGGWPSSGEIDIMEHVGFTPDTVYGSVHTKKFNHVIGTQKTKGRFVKDPYDVFHVYAIEWNEKYIDFYLDEKHYYRFANSKGGNEEWPFDQSFHLLLNIAVGGNWGGQKGVDDSVFPAIMKVDYVRYYIPQ</sequence>
<keyword evidence="2" id="KW-1133">Transmembrane helix</keyword>
<dbReference type="PANTHER" id="PTHR10963:SF55">
    <property type="entry name" value="GLYCOSIDE HYDROLASE FAMILY 16 PROTEIN"/>
    <property type="match status" value="1"/>
</dbReference>
<evidence type="ECO:0000259" key="3">
    <source>
        <dbReference type="PROSITE" id="PS51762"/>
    </source>
</evidence>
<keyword evidence="4" id="KW-0378">Hydrolase</keyword>
<dbReference type="PANTHER" id="PTHR10963">
    <property type="entry name" value="GLYCOSYL HYDROLASE-RELATED"/>
    <property type="match status" value="1"/>
</dbReference>
<dbReference type="InterPro" id="IPR013320">
    <property type="entry name" value="ConA-like_dom_sf"/>
</dbReference>
<feature type="domain" description="GH16" evidence="3">
    <location>
        <begin position="32"/>
        <end position="280"/>
    </location>
</feature>
<dbReference type="EMBL" id="FOAF01000002">
    <property type="protein sequence ID" value="SEL51195.1"/>
    <property type="molecule type" value="Genomic_DNA"/>
</dbReference>
<evidence type="ECO:0000256" key="1">
    <source>
        <dbReference type="ARBA" id="ARBA00006865"/>
    </source>
</evidence>
<dbReference type="GO" id="GO:0004553">
    <property type="term" value="F:hydrolase activity, hydrolyzing O-glycosyl compounds"/>
    <property type="evidence" value="ECO:0007669"/>
    <property type="project" value="InterPro"/>
</dbReference>
<dbReference type="AlphaFoldDB" id="A0A1H7QU86"/>
<dbReference type="CDD" id="cd08023">
    <property type="entry name" value="GH16_laminarinase_like"/>
    <property type="match status" value="1"/>
</dbReference>
<keyword evidence="5" id="KW-1185">Reference proteome</keyword>
<name>A0A1H7QU86_OLID1</name>
<dbReference type="InterPro" id="IPR050546">
    <property type="entry name" value="Glycosyl_Hydrlase_16"/>
</dbReference>
<dbReference type="Gene3D" id="2.60.120.200">
    <property type="match status" value="1"/>
</dbReference>
<dbReference type="RefSeq" id="WP_202907833.1">
    <property type="nucleotide sequence ID" value="NZ_FOAF01000002.1"/>
</dbReference>
<evidence type="ECO:0000313" key="4">
    <source>
        <dbReference type="EMBL" id="SEL51195.1"/>
    </source>
</evidence>
<evidence type="ECO:0000256" key="2">
    <source>
        <dbReference type="SAM" id="Phobius"/>
    </source>
</evidence>
<keyword evidence="2" id="KW-0812">Transmembrane</keyword>
<gene>
    <name evidence="4" type="ORF">SAMN05661044_02717</name>
</gene>
<proteinExistence type="inferred from homology"/>
<dbReference type="GO" id="GO:0005975">
    <property type="term" value="P:carbohydrate metabolic process"/>
    <property type="evidence" value="ECO:0007669"/>
    <property type="project" value="InterPro"/>
</dbReference>
<dbReference type="Pfam" id="PF00722">
    <property type="entry name" value="Glyco_hydro_16"/>
    <property type="match status" value="1"/>
</dbReference>
<accession>A0A1H7QU86</accession>
<feature type="transmembrane region" description="Helical" evidence="2">
    <location>
        <begin position="14"/>
        <end position="33"/>
    </location>
</feature>
<dbReference type="PROSITE" id="PS51762">
    <property type="entry name" value="GH16_2"/>
    <property type="match status" value="1"/>
</dbReference>
<dbReference type="SUPFAM" id="SSF49899">
    <property type="entry name" value="Concanavalin A-like lectins/glucanases"/>
    <property type="match status" value="1"/>
</dbReference>
<protein>
    <submittedName>
        <fullName evidence="4">Glycosyl hydrolases family 16</fullName>
    </submittedName>
</protein>
<keyword evidence="2" id="KW-0472">Membrane</keyword>
<evidence type="ECO:0000313" key="5">
    <source>
        <dbReference type="Proteomes" id="UP000199421"/>
    </source>
</evidence>
<organism evidence="4 5">
    <name type="scientific">Olivibacter domesticus</name>
    <name type="common">Pseudosphingobacterium domesticum</name>
    <dbReference type="NCBI Taxonomy" id="407022"/>
    <lineage>
        <taxon>Bacteria</taxon>
        <taxon>Pseudomonadati</taxon>
        <taxon>Bacteroidota</taxon>
        <taxon>Sphingobacteriia</taxon>
        <taxon>Sphingobacteriales</taxon>
        <taxon>Sphingobacteriaceae</taxon>
        <taxon>Olivibacter</taxon>
    </lineage>
</organism>
<dbReference type="InterPro" id="IPR000757">
    <property type="entry name" value="Beta-glucanase-like"/>
</dbReference>
<dbReference type="STRING" id="407022.SAMN05661044_02717"/>
<comment type="similarity">
    <text evidence="1">Belongs to the glycosyl hydrolase 16 family.</text>
</comment>